<dbReference type="Gene3D" id="2.40.260.10">
    <property type="entry name" value="Sortase"/>
    <property type="match status" value="1"/>
</dbReference>
<reference evidence="3" key="1">
    <citation type="submission" date="2020-05" db="EMBL/GenBank/DDBJ databases">
        <authorList>
            <person name="Chiriac C."/>
            <person name="Salcher M."/>
            <person name="Ghai R."/>
            <person name="Kavagutti S V."/>
        </authorList>
    </citation>
    <scope>NUCLEOTIDE SEQUENCE</scope>
</reference>
<name>A0A6J6JAB5_9ZZZZ</name>
<keyword evidence="2" id="KW-0812">Transmembrane</keyword>
<dbReference type="Pfam" id="PF04203">
    <property type="entry name" value="Sortase"/>
    <property type="match status" value="1"/>
</dbReference>
<dbReference type="InterPro" id="IPR042003">
    <property type="entry name" value="Sortase_E"/>
</dbReference>
<dbReference type="EMBL" id="CAEZVY010000003">
    <property type="protein sequence ID" value="CAB4633816.1"/>
    <property type="molecule type" value="Genomic_DNA"/>
</dbReference>
<dbReference type="InterPro" id="IPR053465">
    <property type="entry name" value="Sortase_Class_E"/>
</dbReference>
<proteinExistence type="predicted"/>
<organism evidence="3">
    <name type="scientific">freshwater metagenome</name>
    <dbReference type="NCBI Taxonomy" id="449393"/>
    <lineage>
        <taxon>unclassified sequences</taxon>
        <taxon>metagenomes</taxon>
        <taxon>ecological metagenomes</taxon>
    </lineage>
</organism>
<keyword evidence="2" id="KW-1133">Transmembrane helix</keyword>
<dbReference type="InterPro" id="IPR005754">
    <property type="entry name" value="Sortase"/>
</dbReference>
<gene>
    <name evidence="3" type="ORF">UFOPK2158_00045</name>
</gene>
<dbReference type="SUPFAM" id="SSF63817">
    <property type="entry name" value="Sortase"/>
    <property type="match status" value="1"/>
</dbReference>
<accession>A0A6J6JAB5</accession>
<evidence type="ECO:0000256" key="1">
    <source>
        <dbReference type="ARBA" id="ARBA00022801"/>
    </source>
</evidence>
<keyword evidence="2" id="KW-0472">Membrane</keyword>
<dbReference type="CDD" id="cd05830">
    <property type="entry name" value="Sortase_E"/>
    <property type="match status" value="1"/>
</dbReference>
<dbReference type="AlphaFoldDB" id="A0A6J6JAB5"/>
<dbReference type="NCBIfam" id="NF033747">
    <property type="entry name" value="class_E_sortase"/>
    <property type="match status" value="1"/>
</dbReference>
<feature type="transmembrane region" description="Helical" evidence="2">
    <location>
        <begin position="14"/>
        <end position="39"/>
    </location>
</feature>
<dbReference type="GO" id="GO:0016787">
    <property type="term" value="F:hydrolase activity"/>
    <property type="evidence" value="ECO:0007669"/>
    <property type="project" value="UniProtKB-KW"/>
</dbReference>
<evidence type="ECO:0000313" key="3">
    <source>
        <dbReference type="EMBL" id="CAB4633816.1"/>
    </source>
</evidence>
<sequence length="256" mass="28265">MELRRTARARRQSAILGVTGELLITSGVLMGMFWVWFIFINDVVVGAEQNTAGAELSESFAGQANSGTFGKVYGSSEGRADAGEPPIVVADAEGQAFATLYIPRFGGEFVRPIAEGVDLPTVLNNPRLGVGRYTETQDLGEVGNFAIAAHRTTYGAPFSDIGELRLGDRIYLETREGWFVYRFRNLEYVWPTALSVLNEVPRFSDVEPRERILTMTSCHPKLSEAERIIAYSVFESWYPRESGPPSEISHLVGFAS</sequence>
<keyword evidence="1" id="KW-0378">Hydrolase</keyword>
<dbReference type="InterPro" id="IPR023365">
    <property type="entry name" value="Sortase_dom-sf"/>
</dbReference>
<protein>
    <submittedName>
        <fullName evidence="3">Unannotated protein</fullName>
    </submittedName>
</protein>
<evidence type="ECO:0000256" key="2">
    <source>
        <dbReference type="SAM" id="Phobius"/>
    </source>
</evidence>